<dbReference type="Proteomes" id="UP000625711">
    <property type="component" value="Unassembled WGS sequence"/>
</dbReference>
<gene>
    <name evidence="2" type="ORF">GWI33_015242</name>
</gene>
<proteinExistence type="predicted"/>
<keyword evidence="1" id="KW-0732">Signal</keyword>
<dbReference type="AlphaFoldDB" id="A0A834I136"/>
<protein>
    <submittedName>
        <fullName evidence="2">Uncharacterized protein</fullName>
    </submittedName>
</protein>
<organism evidence="2 3">
    <name type="scientific">Rhynchophorus ferrugineus</name>
    <name type="common">Red palm weevil</name>
    <name type="synonym">Curculio ferrugineus</name>
    <dbReference type="NCBI Taxonomy" id="354439"/>
    <lineage>
        <taxon>Eukaryota</taxon>
        <taxon>Metazoa</taxon>
        <taxon>Ecdysozoa</taxon>
        <taxon>Arthropoda</taxon>
        <taxon>Hexapoda</taxon>
        <taxon>Insecta</taxon>
        <taxon>Pterygota</taxon>
        <taxon>Neoptera</taxon>
        <taxon>Endopterygota</taxon>
        <taxon>Coleoptera</taxon>
        <taxon>Polyphaga</taxon>
        <taxon>Cucujiformia</taxon>
        <taxon>Curculionidae</taxon>
        <taxon>Dryophthorinae</taxon>
        <taxon>Rhynchophorus</taxon>
    </lineage>
</organism>
<evidence type="ECO:0000313" key="3">
    <source>
        <dbReference type="Proteomes" id="UP000625711"/>
    </source>
</evidence>
<dbReference type="OrthoDB" id="6743910at2759"/>
<evidence type="ECO:0000256" key="1">
    <source>
        <dbReference type="SAM" id="SignalP"/>
    </source>
</evidence>
<feature type="signal peptide" evidence="1">
    <location>
        <begin position="1"/>
        <end position="21"/>
    </location>
</feature>
<feature type="chain" id="PRO_5032832645" evidence="1">
    <location>
        <begin position="22"/>
        <end position="116"/>
    </location>
</feature>
<accession>A0A834I136</accession>
<evidence type="ECO:0000313" key="2">
    <source>
        <dbReference type="EMBL" id="KAF7271944.1"/>
    </source>
</evidence>
<dbReference type="EMBL" id="JAACXV010013877">
    <property type="protein sequence ID" value="KAF7271944.1"/>
    <property type="molecule type" value="Genomic_DNA"/>
</dbReference>
<name>A0A834I136_RHYFE</name>
<sequence length="116" mass="13932">MKNQISIFDLIVLQFLWVCQSICESFLSIFNWKLSIEAPTRVQTPKEFKGKRHFIRLFTREPSEIGEKPICYIQVTEIDGEEHRNRHHQFPYRTVQRVNGPDINDLQRFFCGNLRY</sequence>
<keyword evidence="3" id="KW-1185">Reference proteome</keyword>
<comment type="caution">
    <text evidence="2">The sequence shown here is derived from an EMBL/GenBank/DDBJ whole genome shotgun (WGS) entry which is preliminary data.</text>
</comment>
<reference evidence="2" key="1">
    <citation type="submission" date="2020-08" db="EMBL/GenBank/DDBJ databases">
        <title>Genome sequencing and assembly of the red palm weevil Rhynchophorus ferrugineus.</title>
        <authorList>
            <person name="Dias G.B."/>
            <person name="Bergman C.M."/>
            <person name="Manee M."/>
        </authorList>
    </citation>
    <scope>NUCLEOTIDE SEQUENCE</scope>
    <source>
        <strain evidence="2">AA-2017</strain>
        <tissue evidence="2">Whole larva</tissue>
    </source>
</reference>